<gene>
    <name evidence="3" type="ORF">SAMN05421748_105294</name>
</gene>
<feature type="compositionally biased region" description="Low complexity" evidence="1">
    <location>
        <begin position="59"/>
        <end position="79"/>
    </location>
</feature>
<name>A0A285HW30_9ACTN</name>
<keyword evidence="2" id="KW-0472">Membrane</keyword>
<dbReference type="Proteomes" id="UP000219612">
    <property type="component" value="Unassembled WGS sequence"/>
</dbReference>
<reference evidence="3 4" key="1">
    <citation type="submission" date="2017-09" db="EMBL/GenBank/DDBJ databases">
        <authorList>
            <person name="Ehlers B."/>
            <person name="Leendertz F.H."/>
        </authorList>
    </citation>
    <scope>NUCLEOTIDE SEQUENCE [LARGE SCALE GENOMIC DNA]</scope>
    <source>
        <strain evidence="3 4">CGMCC 4.6857</strain>
    </source>
</reference>
<evidence type="ECO:0000256" key="2">
    <source>
        <dbReference type="SAM" id="Phobius"/>
    </source>
</evidence>
<evidence type="ECO:0000313" key="4">
    <source>
        <dbReference type="Proteomes" id="UP000219612"/>
    </source>
</evidence>
<keyword evidence="2" id="KW-0812">Transmembrane</keyword>
<feature type="transmembrane region" description="Helical" evidence="2">
    <location>
        <begin position="12"/>
        <end position="33"/>
    </location>
</feature>
<organism evidence="3 4">
    <name type="scientific">Paractinoplanes atraurantiacus</name>
    <dbReference type="NCBI Taxonomy" id="1036182"/>
    <lineage>
        <taxon>Bacteria</taxon>
        <taxon>Bacillati</taxon>
        <taxon>Actinomycetota</taxon>
        <taxon>Actinomycetes</taxon>
        <taxon>Micromonosporales</taxon>
        <taxon>Micromonosporaceae</taxon>
        <taxon>Paractinoplanes</taxon>
    </lineage>
</organism>
<dbReference type="EMBL" id="OBDY01000005">
    <property type="protein sequence ID" value="SNY39006.1"/>
    <property type="molecule type" value="Genomic_DNA"/>
</dbReference>
<evidence type="ECO:0000256" key="1">
    <source>
        <dbReference type="SAM" id="MobiDB-lite"/>
    </source>
</evidence>
<keyword evidence="4" id="KW-1185">Reference proteome</keyword>
<proteinExistence type="predicted"/>
<accession>A0A285HW30</accession>
<keyword evidence="2" id="KW-1133">Transmembrane helix</keyword>
<protein>
    <submittedName>
        <fullName evidence="3">Uncharacterized protein</fullName>
    </submittedName>
</protein>
<dbReference type="AlphaFoldDB" id="A0A285HW30"/>
<sequence>MAAVGHTTAMDILLASAAAIVIVVLAVALVIGVRRGFDDGYRRGIGPTRKRAKSGTWLSASHNSSYDSSDSSSSGSGGD</sequence>
<feature type="region of interest" description="Disordered" evidence="1">
    <location>
        <begin position="38"/>
        <end position="79"/>
    </location>
</feature>
<evidence type="ECO:0000313" key="3">
    <source>
        <dbReference type="EMBL" id="SNY39006.1"/>
    </source>
</evidence>